<accession>W7A6U8</accession>
<evidence type="ECO:0008006" key="6">
    <source>
        <dbReference type="Google" id="ProtNLM"/>
    </source>
</evidence>
<dbReference type="Proteomes" id="UP000030640">
    <property type="component" value="Unassembled WGS sequence"/>
</dbReference>
<sequence>MNAKSFMTSFSLIFLLCVLLNSAISQVNADENKKTKGGEVPPSVPSGNNSDIDLPKKDGGENNAPFDAENALQELKNFAHNLEKKTTTNRKIIISTTVINMVLLVLLSGLIGYSKKKGFKEDELDNSEQLTPEPKKGKF</sequence>
<feature type="region of interest" description="Disordered" evidence="1">
    <location>
        <begin position="31"/>
        <end position="66"/>
    </location>
</feature>
<evidence type="ECO:0000256" key="2">
    <source>
        <dbReference type="SAM" id="Phobius"/>
    </source>
</evidence>
<keyword evidence="3" id="KW-0732">Signal</keyword>
<protein>
    <recommendedName>
        <fullName evidence="6">Sexual stage antigen s16</fullName>
    </recommendedName>
</protein>
<evidence type="ECO:0000313" key="5">
    <source>
        <dbReference type="Proteomes" id="UP000030640"/>
    </source>
</evidence>
<dbReference type="AlphaFoldDB" id="W7A6U8"/>
<keyword evidence="2" id="KW-0812">Transmembrane</keyword>
<reference evidence="4 5" key="1">
    <citation type="submission" date="2013-02" db="EMBL/GenBank/DDBJ databases">
        <title>The Genome Sequence of Plasmodium inui San Antonio 1.</title>
        <authorList>
            <consortium name="The Broad Institute Genome Sequencing Platform"/>
            <consortium name="The Broad Institute Genome Sequencing Center for Infectious Disease"/>
            <person name="Neafsey D."/>
            <person name="Cheeseman I."/>
            <person name="Volkman S."/>
            <person name="Adams J."/>
            <person name="Walker B."/>
            <person name="Young S.K."/>
            <person name="Zeng Q."/>
            <person name="Gargeya S."/>
            <person name="Fitzgerald M."/>
            <person name="Haas B."/>
            <person name="Abouelleil A."/>
            <person name="Alvarado L."/>
            <person name="Arachchi H.M."/>
            <person name="Berlin A.M."/>
            <person name="Chapman S.B."/>
            <person name="Dewar J."/>
            <person name="Goldberg J."/>
            <person name="Griggs A."/>
            <person name="Gujja S."/>
            <person name="Hansen M."/>
            <person name="Howarth C."/>
            <person name="Imamovic A."/>
            <person name="Larimer J."/>
            <person name="McCowan C."/>
            <person name="Murphy C."/>
            <person name="Neiman D."/>
            <person name="Pearson M."/>
            <person name="Priest M."/>
            <person name="Roberts A."/>
            <person name="Saif S."/>
            <person name="Shea T."/>
            <person name="Sisk P."/>
            <person name="Sykes S."/>
            <person name="Wortman J."/>
            <person name="Nusbaum C."/>
            <person name="Birren B."/>
        </authorList>
    </citation>
    <scope>NUCLEOTIDE SEQUENCE [LARGE SCALE GENOMIC DNA]</scope>
    <source>
        <strain evidence="4 5">San Antonio 1</strain>
    </source>
</reference>
<evidence type="ECO:0000256" key="1">
    <source>
        <dbReference type="SAM" id="MobiDB-lite"/>
    </source>
</evidence>
<evidence type="ECO:0000313" key="4">
    <source>
        <dbReference type="EMBL" id="EUD64814.1"/>
    </source>
</evidence>
<dbReference type="GeneID" id="20040035"/>
<keyword evidence="5" id="KW-1185">Reference proteome</keyword>
<dbReference type="OrthoDB" id="385615at2759"/>
<keyword evidence="2" id="KW-0472">Membrane</keyword>
<organism evidence="4 5">
    <name type="scientific">Plasmodium inui San Antonio 1</name>
    <dbReference type="NCBI Taxonomy" id="1237626"/>
    <lineage>
        <taxon>Eukaryota</taxon>
        <taxon>Sar</taxon>
        <taxon>Alveolata</taxon>
        <taxon>Apicomplexa</taxon>
        <taxon>Aconoidasida</taxon>
        <taxon>Haemosporida</taxon>
        <taxon>Plasmodiidae</taxon>
        <taxon>Plasmodium</taxon>
        <taxon>Plasmodium (Plasmodium)</taxon>
    </lineage>
</organism>
<feature type="chain" id="PRO_5004890479" description="Sexual stage antigen s16" evidence="3">
    <location>
        <begin position="30"/>
        <end position="139"/>
    </location>
</feature>
<dbReference type="VEuPathDB" id="PlasmoDB:C922_04761"/>
<feature type="transmembrane region" description="Helical" evidence="2">
    <location>
        <begin position="92"/>
        <end position="113"/>
    </location>
</feature>
<dbReference type="EMBL" id="KI965488">
    <property type="protein sequence ID" value="EUD64814.1"/>
    <property type="molecule type" value="Genomic_DNA"/>
</dbReference>
<feature type="signal peptide" evidence="3">
    <location>
        <begin position="1"/>
        <end position="29"/>
    </location>
</feature>
<name>W7A6U8_9APIC</name>
<dbReference type="Pfam" id="PF09716">
    <property type="entry name" value="ETRAMP"/>
    <property type="match status" value="1"/>
</dbReference>
<evidence type="ECO:0000256" key="3">
    <source>
        <dbReference type="SAM" id="SignalP"/>
    </source>
</evidence>
<proteinExistence type="predicted"/>
<keyword evidence="2" id="KW-1133">Transmembrane helix</keyword>
<dbReference type="RefSeq" id="XP_008818562.1">
    <property type="nucleotide sequence ID" value="XM_008820340.1"/>
</dbReference>
<gene>
    <name evidence="4" type="ORF">C922_04761</name>
</gene>